<feature type="compositionally biased region" description="Low complexity" evidence="1">
    <location>
        <begin position="1"/>
        <end position="17"/>
    </location>
</feature>
<organism evidence="2 3">
    <name type="scientific">Cylindrobasidium torrendii FP15055 ss-10</name>
    <dbReference type="NCBI Taxonomy" id="1314674"/>
    <lineage>
        <taxon>Eukaryota</taxon>
        <taxon>Fungi</taxon>
        <taxon>Dikarya</taxon>
        <taxon>Basidiomycota</taxon>
        <taxon>Agaricomycotina</taxon>
        <taxon>Agaricomycetes</taxon>
        <taxon>Agaricomycetidae</taxon>
        <taxon>Agaricales</taxon>
        <taxon>Marasmiineae</taxon>
        <taxon>Physalacriaceae</taxon>
        <taxon>Cylindrobasidium</taxon>
    </lineage>
</organism>
<dbReference type="OrthoDB" id="25571at2759"/>
<proteinExistence type="predicted"/>
<feature type="non-terminal residue" evidence="2">
    <location>
        <position position="1"/>
    </location>
</feature>
<feature type="region of interest" description="Disordered" evidence="1">
    <location>
        <begin position="1"/>
        <end position="20"/>
    </location>
</feature>
<protein>
    <recommendedName>
        <fullName evidence="4">Winged helix DNA-binding domain-containing protein</fullName>
    </recommendedName>
</protein>
<dbReference type="EMBL" id="KN880984">
    <property type="protein sequence ID" value="KIY61290.1"/>
    <property type="molecule type" value="Genomic_DNA"/>
</dbReference>
<gene>
    <name evidence="2" type="ORF">CYLTODRAFT_427610</name>
</gene>
<dbReference type="AlphaFoldDB" id="A0A0D7ATH4"/>
<sequence length="106" mass="11151">CVSSTVPTVPAPSAATADTVGPRITGKPVFPLGWAKRPPLQVNILRYLYNRHDVNGQNVVDIAISAGLPLGDQAAANKTWLSTALNALVDDGLIVMTTDNLAFRLG</sequence>
<keyword evidence="3" id="KW-1185">Reference proteome</keyword>
<reference evidence="2 3" key="1">
    <citation type="journal article" date="2015" name="Fungal Genet. Biol.">
        <title>Evolution of novel wood decay mechanisms in Agaricales revealed by the genome sequences of Fistulina hepatica and Cylindrobasidium torrendii.</title>
        <authorList>
            <person name="Floudas D."/>
            <person name="Held B.W."/>
            <person name="Riley R."/>
            <person name="Nagy L.G."/>
            <person name="Koehler G."/>
            <person name="Ransdell A.S."/>
            <person name="Younus H."/>
            <person name="Chow J."/>
            <person name="Chiniquy J."/>
            <person name="Lipzen A."/>
            <person name="Tritt A."/>
            <person name="Sun H."/>
            <person name="Haridas S."/>
            <person name="LaButti K."/>
            <person name="Ohm R.A."/>
            <person name="Kues U."/>
            <person name="Blanchette R.A."/>
            <person name="Grigoriev I.V."/>
            <person name="Minto R.E."/>
            <person name="Hibbett D.S."/>
        </authorList>
    </citation>
    <scope>NUCLEOTIDE SEQUENCE [LARGE SCALE GENOMIC DNA]</scope>
    <source>
        <strain evidence="2 3">FP15055 ss-10</strain>
    </source>
</reference>
<dbReference type="Proteomes" id="UP000054007">
    <property type="component" value="Unassembled WGS sequence"/>
</dbReference>
<name>A0A0D7ATH4_9AGAR</name>
<evidence type="ECO:0008006" key="4">
    <source>
        <dbReference type="Google" id="ProtNLM"/>
    </source>
</evidence>
<accession>A0A0D7ATH4</accession>
<evidence type="ECO:0000256" key="1">
    <source>
        <dbReference type="SAM" id="MobiDB-lite"/>
    </source>
</evidence>
<evidence type="ECO:0000313" key="3">
    <source>
        <dbReference type="Proteomes" id="UP000054007"/>
    </source>
</evidence>
<evidence type="ECO:0000313" key="2">
    <source>
        <dbReference type="EMBL" id="KIY61290.1"/>
    </source>
</evidence>